<feature type="region of interest" description="Disordered" evidence="2">
    <location>
        <begin position="1"/>
        <end position="89"/>
    </location>
</feature>
<dbReference type="SMART" id="SM00164">
    <property type="entry name" value="TBC"/>
    <property type="match status" value="1"/>
</dbReference>
<dbReference type="RefSeq" id="XP_030848035.1">
    <property type="nucleotide sequence ID" value="XM_030992175.1"/>
</dbReference>
<name>A0A7M7P9G0_STRPU</name>
<feature type="region of interest" description="Disordered" evidence="2">
    <location>
        <begin position="787"/>
        <end position="893"/>
    </location>
</feature>
<dbReference type="PANTHER" id="PTHR47219">
    <property type="entry name" value="RAB GTPASE-ACTIVATING PROTEIN 1-LIKE"/>
    <property type="match status" value="1"/>
</dbReference>
<dbReference type="Gene3D" id="1.10.8.270">
    <property type="entry name" value="putative rabgap domain of human tbc1 domain family member 14 like domains"/>
    <property type="match status" value="1"/>
</dbReference>
<dbReference type="InterPro" id="IPR050302">
    <property type="entry name" value="Rab_GAP_TBC_domain"/>
</dbReference>
<evidence type="ECO:0000313" key="4">
    <source>
        <dbReference type="EnsemblMetazoa" id="XP_030848035"/>
    </source>
</evidence>
<feature type="compositionally biased region" description="Basic and acidic residues" evidence="2">
    <location>
        <begin position="506"/>
        <end position="529"/>
    </location>
</feature>
<organism evidence="4 5">
    <name type="scientific">Strongylocentrotus purpuratus</name>
    <name type="common">Purple sea urchin</name>
    <dbReference type="NCBI Taxonomy" id="7668"/>
    <lineage>
        <taxon>Eukaryota</taxon>
        <taxon>Metazoa</taxon>
        <taxon>Echinodermata</taxon>
        <taxon>Eleutherozoa</taxon>
        <taxon>Echinozoa</taxon>
        <taxon>Echinoidea</taxon>
        <taxon>Euechinoidea</taxon>
        <taxon>Echinacea</taxon>
        <taxon>Camarodonta</taxon>
        <taxon>Echinidea</taxon>
        <taxon>Strongylocentrotidae</taxon>
        <taxon>Strongylocentrotus</taxon>
    </lineage>
</organism>
<feature type="compositionally biased region" description="Basic residues" evidence="2">
    <location>
        <begin position="484"/>
        <end position="496"/>
    </location>
</feature>
<feature type="region of interest" description="Disordered" evidence="2">
    <location>
        <begin position="407"/>
        <end position="771"/>
    </location>
</feature>
<dbReference type="FunFam" id="1.10.10.750:FF:000001">
    <property type="entry name" value="TBC1 domain family member 10A"/>
    <property type="match status" value="1"/>
</dbReference>
<evidence type="ECO:0000256" key="1">
    <source>
        <dbReference type="ARBA" id="ARBA00022468"/>
    </source>
</evidence>
<feature type="compositionally biased region" description="Polar residues" evidence="2">
    <location>
        <begin position="532"/>
        <end position="550"/>
    </location>
</feature>
<protein>
    <recommendedName>
        <fullName evidence="3">Rab-GAP TBC domain-containing protein</fullName>
    </recommendedName>
</protein>
<feature type="compositionally biased region" description="Acidic residues" evidence="2">
    <location>
        <begin position="69"/>
        <end position="79"/>
    </location>
</feature>
<dbReference type="Gene3D" id="1.10.472.80">
    <property type="entry name" value="Ypt/Rab-GAP domain of gyp1p, domain 3"/>
    <property type="match status" value="1"/>
</dbReference>
<sequence length="893" mass="99934">MSIENDAGSSIGPGPSSEDENGIEPLQGGASSIGNDSATGGASSIGNDSMTGGASSYGNGSATGGMDLVDSDLSEDEEDGPKTDRYGFVGGKQFTGGELGLPIEILRKRELKWLDMIDDWDKWMTKKPKKVRERCRKGIPSSLRGRAWQFLCGSKKIVEQNKDKFLELDGQAGDRKWLDVIELDLDRQFPFHEMFAKKGGNGQQDLYRILKAYSIYNPRDGYCQGQAPVAAVLLMHMPAEEAFWCMVQICERYLTGYYSPGLEAVQVDGEVLFGLVKKVLPSTHKHMKKHRIEPILYMTEWFMCLFARTLPWTSVLRVWDMIFCEGVKILFRVALVLLKHTLGSSQQLADSPGLYETLEKLKHIPDSVVQEDFLAAEMMKLRVFEKDLEVEHSLSLARRKAIRERQLSSDKAAANARDIEVKKKSSKTKNPAKEWEKEKKKKEKERLKQADTDSMISVPHSLGEDEAEGVRNGVEGEGTLHKDDKKKKKKDKKQKSKEKLSINTKEAMHRNWSDDLHSPDIERDYEIVDRLSSYSASPTKSVKSRSTTGYSEKDYTSEDGLEAQGSKKKKKDKKKKSKGKETDVISIGDDAASMVISTEGLTDTIDRKKKKDKKKKRGKSKEKASSGEEKGDDVISIMTVPDNMIFAVGKDKKKEKKKEKKRTKSKDVEVGMDLPGMVGGRDDGSVDKLSQADTESIRSFSKKDKKKEKKEKQKKGNDLEREVQAIKGNGVIRNEHASDGSTSSPANLSDYEVVERWKPPSDSSKRGSDKRKGLIYSEEDIQSQWAGLANLGPLPEIPSFSEIKERRRSREQDEERRVQQRLSPQSEPSSQIGDNTTREAGSGTGMPHSYSNGMEPESGLSRVNNGNRDTDSGEKVKKGPTRDYHSFDYGTTV</sequence>
<dbReference type="EnsemblMetazoa" id="XM_030992175">
    <property type="protein sequence ID" value="XP_030848035"/>
    <property type="gene ID" value="LOC115926800"/>
</dbReference>
<dbReference type="GO" id="GO:0005096">
    <property type="term" value="F:GTPase activator activity"/>
    <property type="evidence" value="ECO:0000318"/>
    <property type="project" value="GO_Central"/>
</dbReference>
<evidence type="ECO:0000256" key="2">
    <source>
        <dbReference type="SAM" id="MobiDB-lite"/>
    </source>
</evidence>
<reference evidence="5" key="1">
    <citation type="submission" date="2015-02" db="EMBL/GenBank/DDBJ databases">
        <title>Genome sequencing for Strongylocentrotus purpuratus.</title>
        <authorList>
            <person name="Murali S."/>
            <person name="Liu Y."/>
            <person name="Vee V."/>
            <person name="English A."/>
            <person name="Wang M."/>
            <person name="Skinner E."/>
            <person name="Han Y."/>
            <person name="Muzny D.M."/>
            <person name="Worley K.C."/>
            <person name="Gibbs R.A."/>
        </authorList>
    </citation>
    <scope>NUCLEOTIDE SEQUENCE</scope>
</reference>
<dbReference type="InParanoid" id="A0A7M7P9G0"/>
<feature type="compositionally biased region" description="Polar residues" evidence="2">
    <location>
        <begin position="822"/>
        <end position="839"/>
    </location>
</feature>
<dbReference type="PANTHER" id="PTHR47219:SF4">
    <property type="entry name" value="TBC1 DOMAIN FAMILY MEMBER 10A"/>
    <property type="match status" value="1"/>
</dbReference>
<dbReference type="GO" id="GO:0031267">
    <property type="term" value="F:small GTPase binding"/>
    <property type="evidence" value="ECO:0000318"/>
    <property type="project" value="GO_Central"/>
</dbReference>
<dbReference type="InterPro" id="IPR000195">
    <property type="entry name" value="Rab-GAP-TBC_dom"/>
</dbReference>
<dbReference type="FunFam" id="1.10.8.270:FF:000007">
    <property type="entry name" value="TBC1 domain family member 10A"/>
    <property type="match status" value="1"/>
</dbReference>
<keyword evidence="5" id="KW-1185">Reference proteome</keyword>
<feature type="compositionally biased region" description="Basic and acidic residues" evidence="2">
    <location>
        <begin position="431"/>
        <end position="451"/>
    </location>
</feature>
<dbReference type="AlphaFoldDB" id="A0A7M7P9G0"/>
<feature type="compositionally biased region" description="Basic and acidic residues" evidence="2">
    <location>
        <begin position="802"/>
        <end position="818"/>
    </location>
</feature>
<feature type="compositionally biased region" description="Basic residues" evidence="2">
    <location>
        <begin position="607"/>
        <end position="620"/>
    </location>
</feature>
<feature type="compositionally biased region" description="Basic residues" evidence="2">
    <location>
        <begin position="566"/>
        <end position="578"/>
    </location>
</feature>
<dbReference type="Gene3D" id="1.10.10.750">
    <property type="entry name" value="Ypt/Rab-GAP domain of gyp1p, domain 1"/>
    <property type="match status" value="1"/>
</dbReference>
<keyword evidence="1" id="KW-0343">GTPase activation</keyword>
<feature type="compositionally biased region" description="Basic and acidic residues" evidence="2">
    <location>
        <begin position="621"/>
        <end position="633"/>
    </location>
</feature>
<dbReference type="PROSITE" id="PS50086">
    <property type="entry name" value="TBC_RABGAP"/>
    <property type="match status" value="1"/>
</dbReference>
<feature type="compositionally biased region" description="Basic residues" evidence="2">
    <location>
        <begin position="651"/>
        <end position="664"/>
    </location>
</feature>
<reference evidence="4" key="2">
    <citation type="submission" date="2021-01" db="UniProtKB">
        <authorList>
            <consortium name="EnsemblMetazoa"/>
        </authorList>
    </citation>
    <scope>IDENTIFICATION</scope>
</reference>
<proteinExistence type="predicted"/>
<dbReference type="GeneID" id="115926800"/>
<dbReference type="GO" id="GO:0005886">
    <property type="term" value="C:plasma membrane"/>
    <property type="evidence" value="ECO:0007669"/>
    <property type="project" value="UniProtKB-ARBA"/>
</dbReference>
<accession>A0A7M7P9G0</accession>
<feature type="compositionally biased region" description="Basic and acidic residues" evidence="2">
    <location>
        <begin position="710"/>
        <end position="724"/>
    </location>
</feature>
<feature type="domain" description="Rab-GAP TBC" evidence="3">
    <location>
        <begin position="138"/>
        <end position="326"/>
    </location>
</feature>
<feature type="compositionally biased region" description="Polar residues" evidence="2">
    <location>
        <begin position="29"/>
        <end position="60"/>
    </location>
</feature>
<feature type="compositionally biased region" description="Basic and acidic residues" evidence="2">
    <location>
        <begin position="753"/>
        <end position="771"/>
    </location>
</feature>
<feature type="compositionally biased region" description="Basic and acidic residues" evidence="2">
    <location>
        <begin position="868"/>
        <end position="886"/>
    </location>
</feature>
<evidence type="ECO:0000259" key="3">
    <source>
        <dbReference type="PROSITE" id="PS50086"/>
    </source>
</evidence>
<dbReference type="OrthoDB" id="159449at2759"/>
<dbReference type="Pfam" id="PF00566">
    <property type="entry name" value="RabGAP-TBC"/>
    <property type="match status" value="1"/>
</dbReference>
<dbReference type="FunFam" id="1.10.472.80:FF:000008">
    <property type="entry name" value="TBC1 domain family member 10A"/>
    <property type="match status" value="1"/>
</dbReference>
<dbReference type="SUPFAM" id="SSF47923">
    <property type="entry name" value="Ypt/Rab-GAP domain of gyp1p"/>
    <property type="match status" value="2"/>
</dbReference>
<dbReference type="Proteomes" id="UP000007110">
    <property type="component" value="Unassembled WGS sequence"/>
</dbReference>
<dbReference type="InterPro" id="IPR035969">
    <property type="entry name" value="Rab-GAP_TBC_sf"/>
</dbReference>
<dbReference type="KEGG" id="spu:115926800"/>
<dbReference type="OMA" id="SSTHPIW"/>
<evidence type="ECO:0000313" key="5">
    <source>
        <dbReference type="Proteomes" id="UP000007110"/>
    </source>
</evidence>